<reference evidence="2 3" key="2">
    <citation type="journal article" date="2011" name="Stand. Genomic Sci.">
        <title>Complete genome sequence of Truepera radiovictrix type strain (RQ-24).</title>
        <authorList>
            <person name="Ivanova N."/>
            <person name="Rohde C."/>
            <person name="Munk C."/>
            <person name="Nolan M."/>
            <person name="Lucas S."/>
            <person name="Del Rio T.G."/>
            <person name="Tice H."/>
            <person name="Deshpande S."/>
            <person name="Cheng J.F."/>
            <person name="Tapia R."/>
            <person name="Han C."/>
            <person name="Goodwin L."/>
            <person name="Pitluck S."/>
            <person name="Liolios K."/>
            <person name="Mavromatis K."/>
            <person name="Mikhailova N."/>
            <person name="Pati A."/>
            <person name="Chen A."/>
            <person name="Palaniappan K."/>
            <person name="Land M."/>
            <person name="Hauser L."/>
            <person name="Chang Y.J."/>
            <person name="Jeffries C.D."/>
            <person name="Brambilla E."/>
            <person name="Rohde M."/>
            <person name="Goker M."/>
            <person name="Tindall B.J."/>
            <person name="Woyke T."/>
            <person name="Bristow J."/>
            <person name="Eisen J.A."/>
            <person name="Markowitz V."/>
            <person name="Hugenholtz P."/>
            <person name="Kyrpides N.C."/>
            <person name="Klenk H.P."/>
            <person name="Lapidus A."/>
        </authorList>
    </citation>
    <scope>NUCLEOTIDE SEQUENCE [LARGE SCALE GENOMIC DNA]</scope>
    <source>
        <strain evidence="3">DSM 17093 / CIP 108686 / LMG 22925 / RQ-24</strain>
    </source>
</reference>
<feature type="transmembrane region" description="Helical" evidence="1">
    <location>
        <begin position="202"/>
        <end position="225"/>
    </location>
</feature>
<keyword evidence="3" id="KW-1185">Reference proteome</keyword>
<dbReference type="STRING" id="649638.Trad_0202"/>
<dbReference type="Pfam" id="PF04298">
    <property type="entry name" value="Zn_peptidase_2"/>
    <property type="match status" value="1"/>
</dbReference>
<dbReference type="KEGG" id="tra:Trad_0202"/>
<reference evidence="3" key="1">
    <citation type="submission" date="2010-05" db="EMBL/GenBank/DDBJ databases">
        <title>The complete genome of Truepera radiovictris DSM 17093.</title>
        <authorList>
            <consortium name="US DOE Joint Genome Institute (JGI-PGF)"/>
            <person name="Lucas S."/>
            <person name="Copeland A."/>
            <person name="Lapidus A."/>
            <person name="Glavina del Rio T."/>
            <person name="Dalin E."/>
            <person name="Tice H."/>
            <person name="Bruce D."/>
            <person name="Goodwin L."/>
            <person name="Pitluck S."/>
            <person name="Kyrpides N."/>
            <person name="Mavromatis K."/>
            <person name="Ovchinnikova G."/>
            <person name="Munk A.C."/>
            <person name="Detter J.C."/>
            <person name="Han C."/>
            <person name="Tapia R."/>
            <person name="Land M."/>
            <person name="Hauser L."/>
            <person name="Markowitz V."/>
            <person name="Cheng J.-F."/>
            <person name="Hugenholtz P."/>
            <person name="Woyke T."/>
            <person name="Wu D."/>
            <person name="Tindall B."/>
            <person name="Pomrenke H.G."/>
            <person name="Brambilla E."/>
            <person name="Klenk H.-P."/>
            <person name="Eisen J.A."/>
        </authorList>
    </citation>
    <scope>NUCLEOTIDE SEQUENCE [LARGE SCALE GENOMIC DNA]</scope>
    <source>
        <strain evidence="3">DSM 17093 / CIP 108686 / LMG 22925 / RQ-24</strain>
    </source>
</reference>
<dbReference type="Proteomes" id="UP000000379">
    <property type="component" value="Chromosome"/>
</dbReference>
<keyword evidence="1" id="KW-0812">Transmembrane</keyword>
<keyword evidence="1" id="KW-0472">Membrane</keyword>
<dbReference type="AlphaFoldDB" id="D7CXY2"/>
<dbReference type="OrthoDB" id="9784298at2"/>
<dbReference type="PANTHER" id="PTHR36434:SF1">
    <property type="entry name" value="MEMBRANE PROTEASE YUGP-RELATED"/>
    <property type="match status" value="1"/>
</dbReference>
<evidence type="ECO:0000313" key="3">
    <source>
        <dbReference type="Proteomes" id="UP000000379"/>
    </source>
</evidence>
<gene>
    <name evidence="2" type="ordered locus">Trad_0202</name>
</gene>
<evidence type="ECO:0000313" key="2">
    <source>
        <dbReference type="EMBL" id="ADI13342.1"/>
    </source>
</evidence>
<keyword evidence="1" id="KW-1133">Transmembrane helix</keyword>
<sequence>MQGETVGVGVTGYYLIGFVAFFVSLAVSAWLRATYARWSRVQNASGLTGAEVAHAILRANNITNVRVERVPGQLSDHYDPIKRVVRLSDGIYGRASVAGMAVAAHEVGHAIQHARAYAPLQWRSALAPVANIGSQFGLLAAMMGLFLGATGMLNLGILLFSAAVLFQVITLPVEFDASRRALVQLNQLGLVTQRDTGGARSVLTAAAMTYVAAAATSIAYLLYFIMASRR</sequence>
<dbReference type="HOGENOM" id="CLU_084406_0_0_0"/>
<dbReference type="InterPro" id="IPR007395">
    <property type="entry name" value="Zn_peptidase_2"/>
</dbReference>
<accession>D7CXY2</accession>
<protein>
    <submittedName>
        <fullName evidence="2">Peptidase membrane zinc metallopeptidase putative</fullName>
    </submittedName>
</protein>
<dbReference type="PANTHER" id="PTHR36434">
    <property type="entry name" value="MEMBRANE PROTEASE YUGP-RELATED"/>
    <property type="match status" value="1"/>
</dbReference>
<dbReference type="RefSeq" id="WP_013176722.1">
    <property type="nucleotide sequence ID" value="NC_014221.1"/>
</dbReference>
<feature type="transmembrane region" description="Helical" evidence="1">
    <location>
        <begin position="12"/>
        <end position="31"/>
    </location>
</feature>
<organism evidence="2 3">
    <name type="scientific">Truepera radiovictrix (strain DSM 17093 / CIP 108686 / LMG 22925 / RQ-24)</name>
    <dbReference type="NCBI Taxonomy" id="649638"/>
    <lineage>
        <taxon>Bacteria</taxon>
        <taxon>Thermotogati</taxon>
        <taxon>Deinococcota</taxon>
        <taxon>Deinococci</taxon>
        <taxon>Trueperales</taxon>
        <taxon>Trueperaceae</taxon>
        <taxon>Truepera</taxon>
    </lineage>
</organism>
<name>D7CXY2_TRURR</name>
<dbReference type="eggNOG" id="COG2738">
    <property type="taxonomic scope" value="Bacteria"/>
</dbReference>
<evidence type="ECO:0000256" key="1">
    <source>
        <dbReference type="SAM" id="Phobius"/>
    </source>
</evidence>
<feature type="transmembrane region" description="Helical" evidence="1">
    <location>
        <begin position="145"/>
        <end position="169"/>
    </location>
</feature>
<proteinExistence type="predicted"/>
<dbReference type="EMBL" id="CP002049">
    <property type="protein sequence ID" value="ADI13342.1"/>
    <property type="molecule type" value="Genomic_DNA"/>
</dbReference>